<proteinExistence type="predicted"/>
<protein>
    <recommendedName>
        <fullName evidence="5">Shootin-1</fullName>
    </recommendedName>
</protein>
<name>A0ABD1DB67_CULPP</name>
<gene>
    <name evidence="3" type="ORF">pipiens_010154</name>
</gene>
<organism evidence="3 4">
    <name type="scientific">Culex pipiens pipiens</name>
    <name type="common">Northern house mosquito</name>
    <dbReference type="NCBI Taxonomy" id="38569"/>
    <lineage>
        <taxon>Eukaryota</taxon>
        <taxon>Metazoa</taxon>
        <taxon>Ecdysozoa</taxon>
        <taxon>Arthropoda</taxon>
        <taxon>Hexapoda</taxon>
        <taxon>Insecta</taxon>
        <taxon>Pterygota</taxon>
        <taxon>Neoptera</taxon>
        <taxon>Endopterygota</taxon>
        <taxon>Diptera</taxon>
        <taxon>Nematocera</taxon>
        <taxon>Culicoidea</taxon>
        <taxon>Culicidae</taxon>
        <taxon>Culicinae</taxon>
        <taxon>Culicini</taxon>
        <taxon>Culex</taxon>
        <taxon>Culex</taxon>
    </lineage>
</organism>
<evidence type="ECO:0000313" key="4">
    <source>
        <dbReference type="Proteomes" id="UP001562425"/>
    </source>
</evidence>
<dbReference type="Proteomes" id="UP001562425">
    <property type="component" value="Unassembled WGS sequence"/>
</dbReference>
<accession>A0ABD1DB67</accession>
<feature type="coiled-coil region" evidence="1">
    <location>
        <begin position="14"/>
        <end position="41"/>
    </location>
</feature>
<feature type="region of interest" description="Disordered" evidence="2">
    <location>
        <begin position="193"/>
        <end position="220"/>
    </location>
</feature>
<comment type="caution">
    <text evidence="3">The sequence shown here is derived from an EMBL/GenBank/DDBJ whole genome shotgun (WGS) entry which is preliminary data.</text>
</comment>
<evidence type="ECO:0000313" key="3">
    <source>
        <dbReference type="EMBL" id="KAL1396912.1"/>
    </source>
</evidence>
<feature type="compositionally biased region" description="Basic and acidic residues" evidence="2">
    <location>
        <begin position="193"/>
        <end position="207"/>
    </location>
</feature>
<reference evidence="3 4" key="1">
    <citation type="submission" date="2024-05" db="EMBL/GenBank/DDBJ databases">
        <title>Culex pipiens pipiens assembly and annotation.</title>
        <authorList>
            <person name="Alout H."/>
            <person name="Durand T."/>
        </authorList>
    </citation>
    <scope>NUCLEOTIDE SEQUENCE [LARGE SCALE GENOMIC DNA]</scope>
    <source>
        <strain evidence="3">HA-2024</strain>
        <tissue evidence="3">Whole body</tissue>
    </source>
</reference>
<sequence length="220" mass="25540">MESSDKQNSSDQDLSEKQKLIDEVTQQLRQLQDEYELDLKRYYSLKADEIVLNLQYESWKELYLKQEAEMKAKQEATRAVRTKFWDDREAFCTISSGFASEFAMEATLAKMSRAESQEDVHPAMASASVTSPLTVRQVDLEREGNELKLKETELDEMDVELAPEEEMILRLQTAVHNSASCADELEQQIKDLEEKADRKKKDNRGSPDKWTTFHYNMQPN</sequence>
<keyword evidence="4" id="KW-1185">Reference proteome</keyword>
<dbReference type="EMBL" id="JBEHCU010006525">
    <property type="protein sequence ID" value="KAL1396912.1"/>
    <property type="molecule type" value="Genomic_DNA"/>
</dbReference>
<keyword evidence="1" id="KW-0175">Coiled coil</keyword>
<evidence type="ECO:0000256" key="2">
    <source>
        <dbReference type="SAM" id="MobiDB-lite"/>
    </source>
</evidence>
<evidence type="ECO:0000256" key="1">
    <source>
        <dbReference type="SAM" id="Coils"/>
    </source>
</evidence>
<evidence type="ECO:0008006" key="5">
    <source>
        <dbReference type="Google" id="ProtNLM"/>
    </source>
</evidence>
<dbReference type="AlphaFoldDB" id="A0ABD1DB67"/>